<dbReference type="EMBL" id="CAXLJM020000041">
    <property type="protein sequence ID" value="CAL8109327.1"/>
    <property type="molecule type" value="Genomic_DNA"/>
</dbReference>
<feature type="compositionally biased region" description="Polar residues" evidence="1">
    <location>
        <begin position="71"/>
        <end position="80"/>
    </location>
</feature>
<feature type="compositionally biased region" description="Polar residues" evidence="1">
    <location>
        <begin position="452"/>
        <end position="462"/>
    </location>
</feature>
<evidence type="ECO:0000256" key="1">
    <source>
        <dbReference type="SAM" id="MobiDB-lite"/>
    </source>
</evidence>
<comment type="caution">
    <text evidence="2">The sequence shown here is derived from an EMBL/GenBank/DDBJ whole genome shotgun (WGS) entry which is preliminary data.</text>
</comment>
<protein>
    <submittedName>
        <fullName evidence="2">Uncharacterized protein</fullName>
    </submittedName>
</protein>
<reference evidence="2 3" key="1">
    <citation type="submission" date="2024-08" db="EMBL/GenBank/DDBJ databases">
        <authorList>
            <person name="Cucini C."/>
            <person name="Frati F."/>
        </authorList>
    </citation>
    <scope>NUCLEOTIDE SEQUENCE [LARGE SCALE GENOMIC DNA]</scope>
</reference>
<dbReference type="Proteomes" id="UP001642540">
    <property type="component" value="Unassembled WGS sequence"/>
</dbReference>
<evidence type="ECO:0000313" key="2">
    <source>
        <dbReference type="EMBL" id="CAL8109327.1"/>
    </source>
</evidence>
<gene>
    <name evidence="2" type="ORF">ODALV1_LOCUS13261</name>
</gene>
<feature type="region of interest" description="Disordered" evidence="1">
    <location>
        <begin position="451"/>
        <end position="491"/>
    </location>
</feature>
<feature type="region of interest" description="Disordered" evidence="1">
    <location>
        <begin position="285"/>
        <end position="312"/>
    </location>
</feature>
<feature type="compositionally biased region" description="Polar residues" evidence="1">
    <location>
        <begin position="285"/>
        <end position="294"/>
    </location>
</feature>
<feature type="region of interest" description="Disordered" evidence="1">
    <location>
        <begin position="48"/>
        <end position="124"/>
    </location>
</feature>
<accession>A0ABP1QQC3</accession>
<feature type="compositionally biased region" description="Basic and acidic residues" evidence="1">
    <location>
        <begin position="296"/>
        <end position="312"/>
    </location>
</feature>
<name>A0ABP1QQC3_9HEXA</name>
<proteinExistence type="predicted"/>
<keyword evidence="3" id="KW-1185">Reference proteome</keyword>
<feature type="compositionally biased region" description="Low complexity" evidence="1">
    <location>
        <begin position="101"/>
        <end position="120"/>
    </location>
</feature>
<organism evidence="2 3">
    <name type="scientific">Orchesella dallaii</name>
    <dbReference type="NCBI Taxonomy" id="48710"/>
    <lineage>
        <taxon>Eukaryota</taxon>
        <taxon>Metazoa</taxon>
        <taxon>Ecdysozoa</taxon>
        <taxon>Arthropoda</taxon>
        <taxon>Hexapoda</taxon>
        <taxon>Collembola</taxon>
        <taxon>Entomobryomorpha</taxon>
        <taxon>Entomobryoidea</taxon>
        <taxon>Orchesellidae</taxon>
        <taxon>Orchesellinae</taxon>
        <taxon>Orchesella</taxon>
    </lineage>
</organism>
<feature type="compositionally biased region" description="Low complexity" evidence="1">
    <location>
        <begin position="463"/>
        <end position="477"/>
    </location>
</feature>
<sequence>MKKFGKYDGFVYHNNVENEATCGIYKSAIITGSTSWLIPLRKPEEPKHRHQTRYCFSPSPSKEDVDDYTTSKKGCSSPELNTLKEDGNVFRFCGQRPPPDSLEGSQNESSSSDHNSYSNDNDSENFVAYPNFPDSIFNEFFPWEQDVNQVDYDNLMVPYELDESSSVETTKSKRSIGPGANVLSVEKVKAIESPVITIHDKPDLGKLFICILEDTTSVSAPKGLVWDDGEDEPKECEPECNNLFMHTQLNITNCFRYGLAFQIQNMNSRKPNFCSYEGKEGVTNLNSTGGNTVGSEKLHSNRDGKTSPLHPTRELKSYNKIFRLLQQKLEFDVLESLTRSNNSDNNRVQLQLKSQFTTKNSLRQSLTGRVDEVAEDGDINEAKQNESKDSLNVWEQSLLNAMFDILMKKCDQQWLPRDFLKLLNKLSMFFAQEVELRRRGRLEKIARKQMESKMNNNSKSIATNNTTESRSSSNNDTLGTGEIPKPKLRMTMPPNVKDNLHATEVKTSSLIPLWKEVDMLQDCLDEVNKSGEPLDLSAEMGEPNVVKYYQRSWKGVGERRTFDGPARFPLINYIATLDEMLSKQLDPVLEFLWQTYSLVYASCISNDSFNYQRLAKFSAGFEKFFLRPVITFWKTMDPDLLLQYKESIYNHLFAGYNYTLMVHNVKACAQAVYLQENVELLPKSGIVGFTEEKL</sequence>
<evidence type="ECO:0000313" key="3">
    <source>
        <dbReference type="Proteomes" id="UP001642540"/>
    </source>
</evidence>